<organism evidence="3 4">
    <name type="scientific">Rhizophagus irregularis</name>
    <dbReference type="NCBI Taxonomy" id="588596"/>
    <lineage>
        <taxon>Eukaryota</taxon>
        <taxon>Fungi</taxon>
        <taxon>Fungi incertae sedis</taxon>
        <taxon>Mucoromycota</taxon>
        <taxon>Glomeromycotina</taxon>
        <taxon>Glomeromycetes</taxon>
        <taxon>Glomerales</taxon>
        <taxon>Glomeraceae</taxon>
        <taxon>Rhizophagus</taxon>
    </lineage>
</organism>
<sequence>MTCFGDIRGPIETHTQICRYSLDIRKCHDNHFLNPIHILEYFDILKIPKYDQHCPSISSELHQRLCCNLCGKYFPTLSFISEHKKEIYAYKRSSYNSRYIQNSRTYKDVPNNLQHVEVAGRIIQPKLWNLGCQTKTTNRTLELCCRRPRLWNLGCQTFGG</sequence>
<keyword evidence="1" id="KW-0862">Zinc</keyword>
<dbReference type="AlphaFoldDB" id="A0A2N0NVP6"/>
<keyword evidence="1" id="KW-0863">Zinc-finger</keyword>
<accession>A0A2N0NVP6</accession>
<reference evidence="3 4" key="2">
    <citation type="submission" date="2017-09" db="EMBL/GenBank/DDBJ databases">
        <title>Extensive intraspecific genome diversity in a model arbuscular mycorrhizal fungus.</title>
        <authorList>
            <person name="Chen E.C."/>
            <person name="Morin E."/>
            <person name="Beaudet D."/>
            <person name="Noel J."/>
            <person name="Ndikumana S."/>
            <person name="Charron P."/>
            <person name="St-Onge C."/>
            <person name="Giorgi J."/>
            <person name="Grigoriev I.V."/>
            <person name="Roux C."/>
            <person name="Martin F.M."/>
            <person name="Corradi N."/>
        </authorList>
    </citation>
    <scope>NUCLEOTIDE SEQUENCE [LARGE SCALE GENOMIC DNA]</scope>
    <source>
        <strain evidence="3 4">A5</strain>
    </source>
</reference>
<protein>
    <recommendedName>
        <fullName evidence="2">C2H2-type domain-containing protein</fullName>
    </recommendedName>
</protein>
<comment type="caution">
    <text evidence="3">The sequence shown here is derived from an EMBL/GenBank/DDBJ whole genome shotgun (WGS) entry which is preliminary data.</text>
</comment>
<dbReference type="EMBL" id="LLXJ01002536">
    <property type="protein sequence ID" value="PKB98649.1"/>
    <property type="molecule type" value="Genomic_DNA"/>
</dbReference>
<evidence type="ECO:0000259" key="2">
    <source>
        <dbReference type="PROSITE" id="PS50157"/>
    </source>
</evidence>
<keyword evidence="1" id="KW-0479">Metal-binding</keyword>
<evidence type="ECO:0000313" key="3">
    <source>
        <dbReference type="EMBL" id="PKB98649.1"/>
    </source>
</evidence>
<dbReference type="GO" id="GO:0008270">
    <property type="term" value="F:zinc ion binding"/>
    <property type="evidence" value="ECO:0007669"/>
    <property type="project" value="UniProtKB-KW"/>
</dbReference>
<dbReference type="Proteomes" id="UP000232722">
    <property type="component" value="Unassembled WGS sequence"/>
</dbReference>
<reference evidence="3 4" key="1">
    <citation type="submission" date="2016-04" db="EMBL/GenBank/DDBJ databases">
        <title>Genome analyses suggest a sexual origin of heterokaryosis in a supposedly ancient asexual fungus.</title>
        <authorList>
            <person name="Ropars J."/>
            <person name="Sedzielewska K."/>
            <person name="Noel J."/>
            <person name="Charron P."/>
            <person name="Farinelli L."/>
            <person name="Marton T."/>
            <person name="Kruger M."/>
            <person name="Pelin A."/>
            <person name="Brachmann A."/>
            <person name="Corradi N."/>
        </authorList>
    </citation>
    <scope>NUCLEOTIDE SEQUENCE [LARGE SCALE GENOMIC DNA]</scope>
    <source>
        <strain evidence="3 4">A5</strain>
    </source>
</reference>
<dbReference type="PROSITE" id="PS50157">
    <property type="entry name" value="ZINC_FINGER_C2H2_2"/>
    <property type="match status" value="1"/>
</dbReference>
<evidence type="ECO:0000313" key="4">
    <source>
        <dbReference type="Proteomes" id="UP000232722"/>
    </source>
</evidence>
<gene>
    <name evidence="3" type="ORF">RhiirA5_431038</name>
</gene>
<name>A0A2N0NVP6_9GLOM</name>
<proteinExistence type="predicted"/>
<dbReference type="InterPro" id="IPR013087">
    <property type="entry name" value="Znf_C2H2_type"/>
</dbReference>
<dbReference type="VEuPathDB" id="FungiDB:RhiirA1_478451"/>
<feature type="domain" description="C2H2-type" evidence="2">
    <location>
        <begin position="65"/>
        <end position="93"/>
    </location>
</feature>
<evidence type="ECO:0000256" key="1">
    <source>
        <dbReference type="PROSITE-ProRule" id="PRU00042"/>
    </source>
</evidence>